<dbReference type="PATRIC" id="fig|502682.8.peg.674"/>
<name>A0A0G9MQM8_9SPHN</name>
<keyword evidence="2" id="KW-1185">Reference proteome</keyword>
<dbReference type="AlphaFoldDB" id="A0A0G9MQM8"/>
<dbReference type="Proteomes" id="UP000053070">
    <property type="component" value="Unassembled WGS sequence"/>
</dbReference>
<evidence type="ECO:0000313" key="2">
    <source>
        <dbReference type="Proteomes" id="UP000053070"/>
    </source>
</evidence>
<dbReference type="RefSeq" id="WP_047005887.1">
    <property type="nucleotide sequence ID" value="NZ_CP018097.1"/>
</dbReference>
<accession>A0A0G9MQM8</accession>
<comment type="caution">
    <text evidence="1">The sequence shown here is derived from an EMBL/GenBank/DDBJ whole genome shotgun (WGS) entry which is preliminary data.</text>
</comment>
<gene>
    <name evidence="1" type="ORF">AAW01_03300</name>
</gene>
<dbReference type="STRING" id="502682.BMF35_a2082"/>
<dbReference type="EMBL" id="LBHC01000001">
    <property type="protein sequence ID" value="KLE33037.1"/>
    <property type="molecule type" value="Genomic_DNA"/>
</dbReference>
<dbReference type="KEGG" id="egn:BMF35_a2082"/>
<evidence type="ECO:0000313" key="1">
    <source>
        <dbReference type="EMBL" id="KLE33037.1"/>
    </source>
</evidence>
<reference evidence="1 2" key="1">
    <citation type="submission" date="2015-04" db="EMBL/GenBank/DDBJ databases">
        <title>The draft genome sequence of Erythrobacr gangjinensis K7-2.</title>
        <authorList>
            <person name="Zhuang L."/>
            <person name="Liu Y."/>
            <person name="Shao Z."/>
        </authorList>
    </citation>
    <scope>NUCLEOTIDE SEQUENCE [LARGE SCALE GENOMIC DNA]</scope>
    <source>
        <strain evidence="1 2">K7-2</strain>
    </source>
</reference>
<proteinExistence type="predicted"/>
<organism evidence="1 2">
    <name type="scientific">Aurantiacibacter gangjinensis</name>
    <dbReference type="NCBI Taxonomy" id="502682"/>
    <lineage>
        <taxon>Bacteria</taxon>
        <taxon>Pseudomonadati</taxon>
        <taxon>Pseudomonadota</taxon>
        <taxon>Alphaproteobacteria</taxon>
        <taxon>Sphingomonadales</taxon>
        <taxon>Erythrobacteraceae</taxon>
        <taxon>Aurantiacibacter</taxon>
    </lineage>
</organism>
<protein>
    <submittedName>
        <fullName evidence="1">Uncharacterized protein</fullName>
    </submittedName>
</protein>
<sequence>MLRQLLTLLAVISGLGLSAQPAIAARADVVTVLASDDAADCKVVVQRPPILMRAGDESGSQRKPCDRPVIVVAPAPVQLKADRARE</sequence>